<keyword evidence="2" id="KW-1185">Reference proteome</keyword>
<evidence type="ECO:0000313" key="2">
    <source>
        <dbReference type="Proteomes" id="UP000247811"/>
    </source>
</evidence>
<evidence type="ECO:0000313" key="1">
    <source>
        <dbReference type="EMBL" id="PXW93645.1"/>
    </source>
</evidence>
<gene>
    <name evidence="1" type="ORF">C7444_11814</name>
</gene>
<protein>
    <submittedName>
        <fullName evidence="1">Uncharacterized protein DUF3567</fullName>
    </submittedName>
</protein>
<sequence length="87" mass="9711">MHMLYNSDNFAVVQFDVPAPTGMERLTRGGFEIVDKFSRREIFIEGALAESFKDGVEQLISQSPSEDDIDDFVSGFAAMAQQPVLLH</sequence>
<dbReference type="Pfam" id="PF12091">
    <property type="entry name" value="DUF3567"/>
    <property type="match status" value="1"/>
</dbReference>
<dbReference type="Proteomes" id="UP000247811">
    <property type="component" value="Unassembled WGS sequence"/>
</dbReference>
<accession>A0A318GWD5</accession>
<dbReference type="EMBL" id="QJJS01000018">
    <property type="protein sequence ID" value="PXW93645.1"/>
    <property type="molecule type" value="Genomic_DNA"/>
</dbReference>
<dbReference type="AlphaFoldDB" id="A0A318GWD5"/>
<dbReference type="InterPro" id="IPR021951">
    <property type="entry name" value="DUF3567"/>
</dbReference>
<proteinExistence type="predicted"/>
<reference evidence="1 2" key="1">
    <citation type="submission" date="2018-05" db="EMBL/GenBank/DDBJ databases">
        <title>Genomic Encyclopedia of Type Strains, Phase IV (KMG-IV): sequencing the most valuable type-strain genomes for metagenomic binning, comparative biology and taxonomic classification.</title>
        <authorList>
            <person name="Goeker M."/>
        </authorList>
    </citation>
    <scope>NUCLEOTIDE SEQUENCE [LARGE SCALE GENOMIC DNA]</scope>
    <source>
        <strain evidence="1 2">DSM 566</strain>
    </source>
</reference>
<dbReference type="RefSeq" id="WP_110401909.1">
    <property type="nucleotide sequence ID" value="NZ_QJJS01000018.1"/>
</dbReference>
<dbReference type="OrthoDB" id="9153776at2"/>
<comment type="caution">
    <text evidence="1">The sequence shown here is derived from an EMBL/GenBank/DDBJ whole genome shotgun (WGS) entry which is preliminary data.</text>
</comment>
<organism evidence="1 2">
    <name type="scientific">Sphaerotilus hippei</name>
    <dbReference type="NCBI Taxonomy" id="744406"/>
    <lineage>
        <taxon>Bacteria</taxon>
        <taxon>Pseudomonadati</taxon>
        <taxon>Pseudomonadota</taxon>
        <taxon>Betaproteobacteria</taxon>
        <taxon>Burkholderiales</taxon>
        <taxon>Sphaerotilaceae</taxon>
        <taxon>Sphaerotilus</taxon>
    </lineage>
</organism>
<name>A0A318GWD5_9BURK</name>